<reference evidence="2 3" key="1">
    <citation type="submission" date="2023-03" db="EMBL/GenBank/DDBJ databases">
        <title>High-quality genome of Scylla paramamosain provides insights in environmental adaptation.</title>
        <authorList>
            <person name="Zhang L."/>
        </authorList>
    </citation>
    <scope>NUCLEOTIDE SEQUENCE [LARGE SCALE GENOMIC DNA]</scope>
    <source>
        <strain evidence="2">LZ_2023a</strain>
        <tissue evidence="2">Muscle</tissue>
    </source>
</reference>
<comment type="caution">
    <text evidence="2">The sequence shown here is derived from an EMBL/GenBank/DDBJ whole genome shotgun (WGS) entry which is preliminary data.</text>
</comment>
<organism evidence="2 3">
    <name type="scientific">Scylla paramamosain</name>
    <name type="common">Mud crab</name>
    <dbReference type="NCBI Taxonomy" id="85552"/>
    <lineage>
        <taxon>Eukaryota</taxon>
        <taxon>Metazoa</taxon>
        <taxon>Ecdysozoa</taxon>
        <taxon>Arthropoda</taxon>
        <taxon>Crustacea</taxon>
        <taxon>Multicrustacea</taxon>
        <taxon>Malacostraca</taxon>
        <taxon>Eumalacostraca</taxon>
        <taxon>Eucarida</taxon>
        <taxon>Decapoda</taxon>
        <taxon>Pleocyemata</taxon>
        <taxon>Brachyura</taxon>
        <taxon>Eubrachyura</taxon>
        <taxon>Portunoidea</taxon>
        <taxon>Portunidae</taxon>
        <taxon>Portuninae</taxon>
        <taxon>Scylla</taxon>
    </lineage>
</organism>
<protein>
    <recommendedName>
        <fullName evidence="4">Secreted protein</fullName>
    </recommendedName>
</protein>
<dbReference type="EMBL" id="JARAKH010000009">
    <property type="protein sequence ID" value="KAK8401017.1"/>
    <property type="molecule type" value="Genomic_DNA"/>
</dbReference>
<evidence type="ECO:0000256" key="1">
    <source>
        <dbReference type="SAM" id="SignalP"/>
    </source>
</evidence>
<evidence type="ECO:0000313" key="2">
    <source>
        <dbReference type="EMBL" id="KAK8401017.1"/>
    </source>
</evidence>
<feature type="chain" id="PRO_5043810733" description="Secreted protein" evidence="1">
    <location>
        <begin position="17"/>
        <end position="123"/>
    </location>
</feature>
<evidence type="ECO:0008006" key="4">
    <source>
        <dbReference type="Google" id="ProtNLM"/>
    </source>
</evidence>
<accession>A0AAW0UQV4</accession>
<proteinExistence type="predicted"/>
<dbReference type="AlphaFoldDB" id="A0AAW0UQV4"/>
<feature type="signal peptide" evidence="1">
    <location>
        <begin position="1"/>
        <end position="16"/>
    </location>
</feature>
<sequence length="123" mass="13949">MNHLLLLLHHHQLVHAQTNLLLGFLCLRENFQLLQMIQHCQIQRPLWTQQHQQKRVGWLQHHCWWKAVVLPEALTLLEKQKQSAFITAGYGSPANAVGDNICSTTNSTAVYVVSSGGPPPAWI</sequence>
<gene>
    <name evidence="2" type="ORF">O3P69_002649</name>
</gene>
<evidence type="ECO:0000313" key="3">
    <source>
        <dbReference type="Proteomes" id="UP001487740"/>
    </source>
</evidence>
<keyword evidence="3" id="KW-1185">Reference proteome</keyword>
<keyword evidence="1" id="KW-0732">Signal</keyword>
<dbReference type="Proteomes" id="UP001487740">
    <property type="component" value="Unassembled WGS sequence"/>
</dbReference>
<name>A0AAW0UQV4_SCYPA</name>